<dbReference type="Gene3D" id="3.10.20.90">
    <property type="entry name" value="Phosphatidylinositol 3-kinase Catalytic Subunit, Chain A, domain 1"/>
    <property type="match status" value="1"/>
</dbReference>
<gene>
    <name evidence="2" type="ORF">TEQG_03482</name>
</gene>
<feature type="compositionally biased region" description="Polar residues" evidence="1">
    <location>
        <begin position="567"/>
        <end position="576"/>
    </location>
</feature>
<dbReference type="VEuPathDB" id="FungiDB:TEQG_03482"/>
<dbReference type="PANTHER" id="PTHR38700">
    <property type="entry name" value="YALI0E22418P"/>
    <property type="match status" value="1"/>
</dbReference>
<feature type="compositionally biased region" description="Basic residues" evidence="1">
    <location>
        <begin position="596"/>
        <end position="607"/>
    </location>
</feature>
<proteinExistence type="predicted"/>
<evidence type="ECO:0000313" key="2">
    <source>
        <dbReference type="EMBL" id="EGE04613.1"/>
    </source>
</evidence>
<dbReference type="Proteomes" id="UP000009169">
    <property type="component" value="Unassembled WGS sequence"/>
</dbReference>
<feature type="compositionally biased region" description="Polar residues" evidence="1">
    <location>
        <begin position="193"/>
        <end position="204"/>
    </location>
</feature>
<dbReference type="EMBL" id="DS995734">
    <property type="protein sequence ID" value="EGE04613.1"/>
    <property type="molecule type" value="Genomic_DNA"/>
</dbReference>
<name>F2PRU5_TRIEC</name>
<feature type="compositionally biased region" description="Basic and acidic residues" evidence="1">
    <location>
        <begin position="167"/>
        <end position="176"/>
    </location>
</feature>
<feature type="compositionally biased region" description="Low complexity" evidence="1">
    <location>
        <begin position="28"/>
        <end position="55"/>
    </location>
</feature>
<feature type="region of interest" description="Disordered" evidence="1">
    <location>
        <begin position="849"/>
        <end position="894"/>
    </location>
</feature>
<protein>
    <recommendedName>
        <fullName evidence="4">PH domain-containing protein</fullName>
    </recommendedName>
</protein>
<sequence>MASADAPHLHLHPLHAPQKLARYRSVRASHPSASHPASHPVSNASASTAQNASISRSMSRYRKTTHGVPPPPLPLPAQLDSYDFTSYNDHHYDDGGNDDDDDDDDDDDNGHNVVSGPASRRVSMQNNTARPLTGAAAAGAAARRSLDRNSAKRHSSYSQQHQQQYFDGRDSYDRPSRSSGPYFVVEPGMGPNTFDQSYGITPAQTTTTTTTTTTTSTSTKKSKGKLLKEKGGGLLGRLKGEDRLRKKDKKMAVDGYNTTGNAASNAANITRSGAGVDAPVSAVNAGERKVTVTCNEAFISLPVTPSTQAQDLICSAANCLAKDIVPEAAIIVESFAQLNLERPLRRYEHVRDVLNSWNSDSQNTLKIIPDPDPNIIQALLAKSAPRRQPPDVSFSLYHCQRTGKWDRRWVTLRMDGQVTVSKKQGSTDCTNICHISDFDIYTPTRREYKRLKPPKPLCFAIKSQQKSAMFLSTENFVHYFCTKHEEVGGAWHNAVQEWRSWYLVHVMGEGATRKKKQPDAPPPAEPAAAAAAADDTPYQLRSFQSLSINDPNIEEAYNKLTGKRSRPTSFSHQTGNPAVPAAPLVNQAVNKEPIKPKRTKSKSKKKTAAAAAADDSLSEEQPFAPTGLLGRTYTQRHKAMLDREKEQQHAQADEGPFISTGLLSNMRHHQGPTSPVSNHYPDQQYQHYHPSRSNTTSAAAAAAAADPRPTTTTTSSRSKSTRHPPKPLIDLTPTYKEPPQHARKGRGVTPIQGLPLVESATGPDLHPNAIVVPPSTTWRKPRTSDPSPNLHPNPSISRHRSRQNTTGAAPLVDLNAVDPVDQNHGYGHMAMPGSFPFAPTGLVAQSQKLAASQGAAKGGRGVATGDRKKAGKPLLDMSHVPLPAHYQHPQADSD</sequence>
<dbReference type="eggNOG" id="ENOG502S3MD">
    <property type="taxonomic scope" value="Eukaryota"/>
</dbReference>
<organism evidence="2 3">
    <name type="scientific">Trichophyton equinum (strain ATCC MYA-4606 / CBS 127.97)</name>
    <name type="common">Horse ringworm fungus</name>
    <dbReference type="NCBI Taxonomy" id="559882"/>
    <lineage>
        <taxon>Eukaryota</taxon>
        <taxon>Fungi</taxon>
        <taxon>Dikarya</taxon>
        <taxon>Ascomycota</taxon>
        <taxon>Pezizomycotina</taxon>
        <taxon>Eurotiomycetes</taxon>
        <taxon>Eurotiomycetidae</taxon>
        <taxon>Onygenales</taxon>
        <taxon>Arthrodermataceae</taxon>
        <taxon>Trichophyton</taxon>
    </lineage>
</organism>
<feature type="region of interest" description="Disordered" evidence="1">
    <location>
        <begin position="662"/>
        <end position="804"/>
    </location>
</feature>
<evidence type="ECO:0008006" key="4">
    <source>
        <dbReference type="Google" id="ProtNLM"/>
    </source>
</evidence>
<accession>F2PRU5</accession>
<feature type="compositionally biased region" description="Polar residues" evidence="1">
    <location>
        <begin position="671"/>
        <end position="686"/>
    </location>
</feature>
<reference evidence="3" key="1">
    <citation type="journal article" date="2012" name="MBio">
        <title>Comparative genome analysis of Trichophyton rubrum and related dermatophytes reveals candidate genes involved in infection.</title>
        <authorList>
            <person name="Martinez D.A."/>
            <person name="Oliver B.G."/>
            <person name="Graeser Y."/>
            <person name="Goldberg J.M."/>
            <person name="Li W."/>
            <person name="Martinez-Rossi N.M."/>
            <person name="Monod M."/>
            <person name="Shelest E."/>
            <person name="Barton R.C."/>
            <person name="Birch E."/>
            <person name="Brakhage A.A."/>
            <person name="Chen Z."/>
            <person name="Gurr S.J."/>
            <person name="Heiman D."/>
            <person name="Heitman J."/>
            <person name="Kosti I."/>
            <person name="Rossi A."/>
            <person name="Saif S."/>
            <person name="Samalova M."/>
            <person name="Saunders C.W."/>
            <person name="Shea T."/>
            <person name="Summerbell R.C."/>
            <person name="Xu J."/>
            <person name="Young S."/>
            <person name="Zeng Q."/>
            <person name="Birren B.W."/>
            <person name="Cuomo C.A."/>
            <person name="White T.C."/>
        </authorList>
    </citation>
    <scope>NUCLEOTIDE SEQUENCE [LARGE SCALE GENOMIC DNA]</scope>
    <source>
        <strain evidence="3">ATCC MYA-4606 / CBS 127.97</strain>
    </source>
</reference>
<feature type="compositionally biased region" description="Polar residues" evidence="1">
    <location>
        <begin position="774"/>
        <end position="796"/>
    </location>
</feature>
<dbReference type="AlphaFoldDB" id="F2PRU5"/>
<feature type="region of interest" description="Disordered" evidence="1">
    <location>
        <begin position="513"/>
        <end position="534"/>
    </location>
</feature>
<dbReference type="InterPro" id="IPR011993">
    <property type="entry name" value="PH-like_dom_sf"/>
</dbReference>
<evidence type="ECO:0000256" key="1">
    <source>
        <dbReference type="SAM" id="MobiDB-lite"/>
    </source>
</evidence>
<dbReference type="OrthoDB" id="6235964at2759"/>
<feature type="compositionally biased region" description="Acidic residues" evidence="1">
    <location>
        <begin position="95"/>
        <end position="108"/>
    </location>
</feature>
<feature type="region of interest" description="Disordered" evidence="1">
    <location>
        <begin position="25"/>
        <end position="225"/>
    </location>
</feature>
<dbReference type="PANTHER" id="PTHR38700:SF1">
    <property type="entry name" value="PH DOMAIN-CONTAINING PROTEIN"/>
    <property type="match status" value="1"/>
</dbReference>
<evidence type="ECO:0000313" key="3">
    <source>
        <dbReference type="Proteomes" id="UP000009169"/>
    </source>
</evidence>
<feature type="compositionally biased region" description="Low complexity" evidence="1">
    <location>
        <begin position="156"/>
        <end position="165"/>
    </location>
</feature>
<keyword evidence="3" id="KW-1185">Reference proteome</keyword>
<feature type="compositionally biased region" description="Low complexity" evidence="1">
    <location>
        <begin position="691"/>
        <end position="718"/>
    </location>
</feature>
<dbReference type="SUPFAM" id="SSF50729">
    <property type="entry name" value="PH domain-like"/>
    <property type="match status" value="1"/>
</dbReference>
<dbReference type="HOGENOM" id="CLU_012320_1_0_1"/>
<dbReference type="SUPFAM" id="SSF54236">
    <property type="entry name" value="Ubiquitin-like"/>
    <property type="match status" value="1"/>
</dbReference>
<dbReference type="InterPro" id="IPR029071">
    <property type="entry name" value="Ubiquitin-like_domsf"/>
</dbReference>
<feature type="compositionally biased region" description="Low complexity" evidence="1">
    <location>
        <begin position="205"/>
        <end position="219"/>
    </location>
</feature>
<feature type="region of interest" description="Disordered" evidence="1">
    <location>
        <begin position="562"/>
        <end position="630"/>
    </location>
</feature>
<dbReference type="Gene3D" id="2.30.29.30">
    <property type="entry name" value="Pleckstrin-homology domain (PH domain)/Phosphotyrosine-binding domain (PTB)"/>
    <property type="match status" value="1"/>
</dbReference>